<evidence type="ECO:0000313" key="3">
    <source>
        <dbReference type="Proteomes" id="UP001500547"/>
    </source>
</evidence>
<proteinExistence type="predicted"/>
<dbReference type="EMBL" id="BAABLD010000011">
    <property type="protein sequence ID" value="GAA5168767.1"/>
    <property type="molecule type" value="Genomic_DNA"/>
</dbReference>
<protein>
    <recommendedName>
        <fullName evidence="4">Lipoprotein</fullName>
    </recommendedName>
</protein>
<reference evidence="3" key="1">
    <citation type="journal article" date="2019" name="Int. J. Syst. Evol. Microbiol.">
        <title>The Global Catalogue of Microorganisms (GCM) 10K type strain sequencing project: providing services to taxonomists for standard genome sequencing and annotation.</title>
        <authorList>
            <consortium name="The Broad Institute Genomics Platform"/>
            <consortium name="The Broad Institute Genome Sequencing Center for Infectious Disease"/>
            <person name="Wu L."/>
            <person name="Ma J."/>
        </authorList>
    </citation>
    <scope>NUCLEOTIDE SEQUENCE [LARGE SCALE GENOMIC DNA]</scope>
    <source>
        <strain evidence="3">JCM 18715</strain>
    </source>
</reference>
<evidence type="ECO:0008006" key="4">
    <source>
        <dbReference type="Google" id="ProtNLM"/>
    </source>
</evidence>
<feature type="chain" id="PRO_5046574792" description="Lipoprotein" evidence="1">
    <location>
        <begin position="19"/>
        <end position="135"/>
    </location>
</feature>
<keyword evidence="3" id="KW-1185">Reference proteome</keyword>
<dbReference type="PROSITE" id="PS51257">
    <property type="entry name" value="PROKAR_LIPOPROTEIN"/>
    <property type="match status" value="1"/>
</dbReference>
<feature type="signal peptide" evidence="1">
    <location>
        <begin position="1"/>
        <end position="18"/>
    </location>
</feature>
<name>A0ABP9QWJ1_9RHOO</name>
<dbReference type="Proteomes" id="UP001500547">
    <property type="component" value="Unassembled WGS sequence"/>
</dbReference>
<dbReference type="RefSeq" id="WP_345533837.1">
    <property type="nucleotide sequence ID" value="NZ_BAABLD010000011.1"/>
</dbReference>
<evidence type="ECO:0000256" key="1">
    <source>
        <dbReference type="SAM" id="SignalP"/>
    </source>
</evidence>
<accession>A0ABP9QWJ1</accession>
<sequence length="135" mass="14996">MKKLAIFISLLSVGCANAANLNWFCFVSKDEAKPIYLAFAFANNKSTDAFVRYRNGSGVISLKQKSLESIEMAEGRPFENTYEYIEKTGRADAGRYTVVVQGAVFYGFSYTSTKRAKPYEFVMDTASEGGSGCKW</sequence>
<keyword evidence="1" id="KW-0732">Signal</keyword>
<evidence type="ECO:0000313" key="2">
    <source>
        <dbReference type="EMBL" id="GAA5168767.1"/>
    </source>
</evidence>
<gene>
    <name evidence="2" type="ORF">GCM10025770_29250</name>
</gene>
<comment type="caution">
    <text evidence="2">The sequence shown here is derived from an EMBL/GenBank/DDBJ whole genome shotgun (WGS) entry which is preliminary data.</text>
</comment>
<organism evidence="2 3">
    <name type="scientific">Viridibacterium curvum</name>
    <dbReference type="NCBI Taxonomy" id="1101404"/>
    <lineage>
        <taxon>Bacteria</taxon>
        <taxon>Pseudomonadati</taxon>
        <taxon>Pseudomonadota</taxon>
        <taxon>Betaproteobacteria</taxon>
        <taxon>Rhodocyclales</taxon>
        <taxon>Rhodocyclaceae</taxon>
        <taxon>Viridibacterium</taxon>
    </lineage>
</organism>